<dbReference type="NCBIfam" id="TIGR03901">
    <property type="entry name" value="MYXO-CTERM"/>
    <property type="match status" value="1"/>
</dbReference>
<dbReference type="InterPro" id="IPR024038">
    <property type="entry name" value="MYXO-CTERM"/>
</dbReference>
<dbReference type="Gene3D" id="2.130.10.130">
    <property type="entry name" value="Integrin alpha, N-terminal"/>
    <property type="match status" value="1"/>
</dbReference>
<dbReference type="PANTHER" id="PTHR46580:SF4">
    <property type="entry name" value="ATP_GTP-BINDING PROTEIN"/>
    <property type="match status" value="1"/>
</dbReference>
<evidence type="ECO:0000313" key="2">
    <source>
        <dbReference type="EMBL" id="WAS92300.1"/>
    </source>
</evidence>
<dbReference type="Pfam" id="PF13517">
    <property type="entry name" value="FG-GAP_3"/>
    <property type="match status" value="2"/>
</dbReference>
<organism evidence="2 3">
    <name type="scientific">Nannocystis punicea</name>
    <dbReference type="NCBI Taxonomy" id="2995304"/>
    <lineage>
        <taxon>Bacteria</taxon>
        <taxon>Pseudomonadati</taxon>
        <taxon>Myxococcota</taxon>
        <taxon>Polyangia</taxon>
        <taxon>Nannocystales</taxon>
        <taxon>Nannocystaceae</taxon>
        <taxon>Nannocystis</taxon>
    </lineage>
</organism>
<dbReference type="InterPro" id="IPR013517">
    <property type="entry name" value="FG-GAP"/>
</dbReference>
<sequence>MLVALAVKSSSSPRRRAGRALQVVTAVTAAVLPAIAGASPWEPRPEIQLPDDGRTAQKVELVDINADGWVDIVFANSKGEGVSGSNANAEVNQVLVNDQGTGFTELGGIFTDPDNAWVIKAGDIDADGDADLVVGVSFSSPSFVLINDEGTFTREDLVDSASASIGDLELGDVDNDGDLDIFASDWGDAAQHGFIDDPGGPLRLWLNNGDGTFANGDAQLMMGMELLAAWSFDVELVDINNDYALDAMISTRGDADPARVLLNDGQGNFSNHPVPALQPMNTKNINVAFTPMDFDGDGAVDVITLQDGGLSQCMGDPPVCARRNSLLLNDGSGGFTIPMAYWGPGDNPGRNDFDAASLDFNNDAKPDFVITGTSINNTVNSRLLLNDGAKFTVAPAPLDSAFPAVAQLNDTVGLMFADFDHDRREDVAVAQRDAALSNHALFGRDDPDDGIAEDDTPPRIYDDNIGSKLGTLLFFGQHAGFEARVNDYKTPSHWHDYLFDATLTGLKLTGDGAALTTHGRRLPYMEFALGLGDPQELVTMADDDPKKFIAPSIWFGEALWRVGFTVPYNGSKTDTLTWQYCAIDAAANRVCVGPFTVELGIDPESCGDGTVQEWETCDDDSPLCVMCENTCGDGMCEMPAENSTNCPEDCGPCDGVCGTADDPMCPDDCPDTDSDSGAVCGDGTCDDGEVCPEDCGETAGECNGVCEPTGGETCPEDCLCGDGVCGPGEDATLCPEDCPGETATDSDGQCPDGGAPGADGQCQLDDDGCGCVADGQGTRGLWGSLLLLGVFGVRRSRKRA</sequence>
<dbReference type="RefSeq" id="WP_269034649.1">
    <property type="nucleotide sequence ID" value="NZ_CP114040.1"/>
</dbReference>
<gene>
    <name evidence="2" type="ORF">O0S08_39485</name>
</gene>
<keyword evidence="3" id="KW-1185">Reference proteome</keyword>
<reference evidence="2" key="1">
    <citation type="submission" date="2022-11" db="EMBL/GenBank/DDBJ databases">
        <title>Minimal conservation of predation-associated metabolite biosynthetic gene clusters underscores biosynthetic potential of Myxococcota including descriptions for ten novel species: Archangium lansinium sp. nov., Myxococcus landrumus sp. nov., Nannocystis bai.</title>
        <authorList>
            <person name="Ahearne A."/>
            <person name="Stevens C."/>
            <person name="Dowd S."/>
        </authorList>
    </citation>
    <scope>NUCLEOTIDE SEQUENCE</scope>
    <source>
        <strain evidence="2">Fl3</strain>
    </source>
</reference>
<evidence type="ECO:0000313" key="3">
    <source>
        <dbReference type="Proteomes" id="UP001164459"/>
    </source>
</evidence>
<proteinExistence type="predicted"/>
<dbReference type="InterPro" id="IPR028994">
    <property type="entry name" value="Integrin_alpha_N"/>
</dbReference>
<dbReference type="EMBL" id="CP114040">
    <property type="protein sequence ID" value="WAS92300.1"/>
    <property type="molecule type" value="Genomic_DNA"/>
</dbReference>
<dbReference type="Proteomes" id="UP001164459">
    <property type="component" value="Chromosome"/>
</dbReference>
<accession>A0ABY7GZK3</accession>
<evidence type="ECO:0000256" key="1">
    <source>
        <dbReference type="ARBA" id="ARBA00022729"/>
    </source>
</evidence>
<name>A0ABY7GZK3_9BACT</name>
<dbReference type="PANTHER" id="PTHR46580">
    <property type="entry name" value="SENSOR KINASE-RELATED"/>
    <property type="match status" value="1"/>
</dbReference>
<dbReference type="SUPFAM" id="SSF69318">
    <property type="entry name" value="Integrin alpha N-terminal domain"/>
    <property type="match status" value="1"/>
</dbReference>
<keyword evidence="1" id="KW-0732">Signal</keyword>
<protein>
    <submittedName>
        <fullName evidence="2">FG-GAP-like repeat-containing protein</fullName>
    </submittedName>
</protein>